<organism evidence="1 2">
    <name type="scientific">Mycena chlorophos</name>
    <name type="common">Agaric fungus</name>
    <name type="synonym">Agaricus chlorophos</name>
    <dbReference type="NCBI Taxonomy" id="658473"/>
    <lineage>
        <taxon>Eukaryota</taxon>
        <taxon>Fungi</taxon>
        <taxon>Dikarya</taxon>
        <taxon>Basidiomycota</taxon>
        <taxon>Agaricomycotina</taxon>
        <taxon>Agaricomycetes</taxon>
        <taxon>Agaricomycetidae</taxon>
        <taxon>Agaricales</taxon>
        <taxon>Marasmiineae</taxon>
        <taxon>Mycenaceae</taxon>
        <taxon>Mycena</taxon>
    </lineage>
</organism>
<dbReference type="EMBL" id="DF846814">
    <property type="protein sequence ID" value="GAT51008.1"/>
    <property type="molecule type" value="Genomic_DNA"/>
</dbReference>
<reference evidence="1" key="1">
    <citation type="submission" date="2014-09" db="EMBL/GenBank/DDBJ databases">
        <title>Genome sequence of the luminous mushroom Mycena chlorophos for searching fungal bioluminescence genes.</title>
        <authorList>
            <person name="Tanaka Y."/>
            <person name="Kasuga D."/>
            <person name="Oba Y."/>
            <person name="Hase S."/>
            <person name="Sato K."/>
            <person name="Oba Y."/>
            <person name="Sakakibara Y."/>
        </authorList>
    </citation>
    <scope>NUCLEOTIDE SEQUENCE</scope>
</reference>
<proteinExistence type="predicted"/>
<evidence type="ECO:0000313" key="2">
    <source>
        <dbReference type="Proteomes" id="UP000815677"/>
    </source>
</evidence>
<accession>A0ABQ0LIT3</accession>
<evidence type="ECO:0000313" key="1">
    <source>
        <dbReference type="EMBL" id="GAT51008.1"/>
    </source>
</evidence>
<evidence type="ECO:0008006" key="3">
    <source>
        <dbReference type="Google" id="ProtNLM"/>
    </source>
</evidence>
<sequence>MFSLPQPLDEPLIEGCAVVVLSGDTTEDWVRLLELLYPLRCFDTQNPTLDTVIAVLRLSKKYDFSEFRKECVRRLKAEFPSTLSAHDKVDLAWSYISVASGFDTAAQVGVLKLGREF</sequence>
<keyword evidence="2" id="KW-1185">Reference proteome</keyword>
<dbReference type="Proteomes" id="UP000815677">
    <property type="component" value="Unassembled WGS sequence"/>
</dbReference>
<name>A0ABQ0LIT3_MYCCL</name>
<protein>
    <recommendedName>
        <fullName evidence="3">BTB domain-containing protein</fullName>
    </recommendedName>
</protein>
<gene>
    <name evidence="1" type="ORF">MCHLO_08188</name>
</gene>
<feature type="non-terminal residue" evidence="1">
    <location>
        <position position="117"/>
    </location>
</feature>